<dbReference type="InterPro" id="IPR005322">
    <property type="entry name" value="Peptidase_C69"/>
</dbReference>
<sequence>YSPDAFGKRRFCDARVWCMFKRAAPSKNLPADWVLGDEEAEPVPLWIKPDRKLTVADVMGFMRDHFEGTELDMTTDRGAGPYGLPYRWRPLTWKSGEEEYFNERAVSTQQTGFSFVAQSRGHLPREIGGVLWYGVDDTYSTVYFPVYAGVTAVPHAFAEGTGSFEEVDLDAAFWRFNQVSNFAYLRYSDMILDIQKVQQELEGRFLSDQDAVDQAAVALMEQSPRLAREYLTDYTRTTGETVMARWSELSDFLLYKYLDGNVKDAQGNVTHPGYPDSWYEEVSTSTDDRLQMRRMPAELALKAEQKAKALQIAGAVLTLLEGRGIVVDDDSRTAIEAVEDPGKMKDMLVLAATAESAAELLPND</sequence>
<reference evidence="2 3" key="1">
    <citation type="submission" date="2020-08" db="EMBL/GenBank/DDBJ databases">
        <title>Acidobacteriota in marine sediments use diverse sulfur dissimilation pathways.</title>
        <authorList>
            <person name="Wasmund K."/>
        </authorList>
    </citation>
    <scope>NUCLEOTIDE SEQUENCE [LARGE SCALE GENOMIC DNA]</scope>
    <source>
        <strain evidence="2">MAG AM4</strain>
    </source>
</reference>
<dbReference type="PANTHER" id="PTHR12994:SF17">
    <property type="entry name" value="LD30995P"/>
    <property type="match status" value="1"/>
</dbReference>
<name>A0A8J6XTQ7_9BACT</name>
<feature type="non-terminal residue" evidence="2">
    <location>
        <position position="1"/>
    </location>
</feature>
<keyword evidence="1" id="KW-0645">Protease</keyword>
<dbReference type="PANTHER" id="PTHR12994">
    <property type="entry name" value="SECERNIN"/>
    <property type="match status" value="1"/>
</dbReference>
<evidence type="ECO:0000313" key="2">
    <source>
        <dbReference type="EMBL" id="MBD3868557.1"/>
    </source>
</evidence>
<gene>
    <name evidence="2" type="ORF">IFK94_10580</name>
</gene>
<comment type="similarity">
    <text evidence="1">Belongs to the peptidase C69 family.</text>
</comment>
<keyword evidence="1" id="KW-0224">Dipeptidase</keyword>
<evidence type="ECO:0000256" key="1">
    <source>
        <dbReference type="RuleBase" id="RU364089"/>
    </source>
</evidence>
<dbReference type="EMBL" id="JACXWD010000035">
    <property type="protein sequence ID" value="MBD3868557.1"/>
    <property type="molecule type" value="Genomic_DNA"/>
</dbReference>
<dbReference type="Pfam" id="PF03577">
    <property type="entry name" value="Peptidase_C69"/>
    <property type="match status" value="1"/>
</dbReference>
<comment type="catalytic activity">
    <reaction evidence="1">
        <text>an L-aminoacyl-L-amino acid + H2O = 2 an L-alpha-amino acid</text>
        <dbReference type="Rhea" id="RHEA:48940"/>
        <dbReference type="ChEBI" id="CHEBI:15377"/>
        <dbReference type="ChEBI" id="CHEBI:59869"/>
        <dbReference type="ChEBI" id="CHEBI:77460"/>
    </reaction>
</comment>
<dbReference type="AlphaFoldDB" id="A0A8J6XTQ7"/>
<organism evidence="2 3">
    <name type="scientific">Candidatus Polarisedimenticola svalbardensis</name>
    <dbReference type="NCBI Taxonomy" id="2886004"/>
    <lineage>
        <taxon>Bacteria</taxon>
        <taxon>Pseudomonadati</taxon>
        <taxon>Acidobacteriota</taxon>
        <taxon>Candidatus Polarisedimenticolia</taxon>
        <taxon>Candidatus Polarisedimenticolales</taxon>
        <taxon>Candidatus Polarisedimenticolaceae</taxon>
        <taxon>Candidatus Polarisedimenticola</taxon>
    </lineage>
</organism>
<proteinExistence type="inferred from homology"/>
<accession>A0A8J6XTQ7</accession>
<protein>
    <recommendedName>
        <fullName evidence="1">Dipeptidase</fullName>
        <ecNumber evidence="1">3.4.-.-</ecNumber>
    </recommendedName>
</protein>
<dbReference type="Proteomes" id="UP000648239">
    <property type="component" value="Unassembled WGS sequence"/>
</dbReference>
<dbReference type="GO" id="GO:0016805">
    <property type="term" value="F:dipeptidase activity"/>
    <property type="evidence" value="ECO:0007669"/>
    <property type="project" value="UniProtKB-KW"/>
</dbReference>
<dbReference type="GO" id="GO:0070004">
    <property type="term" value="F:cysteine-type exopeptidase activity"/>
    <property type="evidence" value="ECO:0007669"/>
    <property type="project" value="InterPro"/>
</dbReference>
<keyword evidence="1" id="KW-0378">Hydrolase</keyword>
<dbReference type="GO" id="GO:0006508">
    <property type="term" value="P:proteolysis"/>
    <property type="evidence" value="ECO:0007669"/>
    <property type="project" value="UniProtKB-KW"/>
</dbReference>
<comment type="caution">
    <text evidence="2">The sequence shown here is derived from an EMBL/GenBank/DDBJ whole genome shotgun (WGS) entry which is preliminary data.</text>
</comment>
<evidence type="ECO:0000313" key="3">
    <source>
        <dbReference type="Proteomes" id="UP000648239"/>
    </source>
</evidence>
<dbReference type="EC" id="3.4.-.-" evidence="1"/>